<proteinExistence type="predicted"/>
<feature type="region of interest" description="Disordered" evidence="1">
    <location>
        <begin position="264"/>
        <end position="289"/>
    </location>
</feature>
<feature type="compositionally biased region" description="Basic and acidic residues" evidence="1">
    <location>
        <begin position="264"/>
        <end position="274"/>
    </location>
</feature>
<evidence type="ECO:0000256" key="2">
    <source>
        <dbReference type="SAM" id="SignalP"/>
    </source>
</evidence>
<gene>
    <name evidence="3" type="ORF">AKJ09_03269</name>
</gene>
<dbReference type="STRING" id="1391654.AKJ09_03269"/>
<dbReference type="AlphaFoldDB" id="A0A0K1PST5"/>
<feature type="chain" id="PRO_5005466203" description="Lipoprotein" evidence="2">
    <location>
        <begin position="34"/>
        <end position="289"/>
    </location>
</feature>
<feature type="region of interest" description="Disordered" evidence="1">
    <location>
        <begin position="73"/>
        <end position="98"/>
    </location>
</feature>
<sequence length="289" mass="31300">MRARTFPFLPSSRLSLPARALALTSVASLLVFAGCANDGDTQVMAPVVLGMLDTAGPTYDDGQVQMYQVQKSVELPMRQPTGDERPKGQSDPYARPPFNLASDTRITVRFTLTNLDETQHSLELLVDPWNEFVRYVPGLTTDSEDEAEPNFSGIDRFYILPPKGRIEGILTPDDMVELATDLGTAMKLQKTPPAADSAFGGPVLYNRAFNVQNRSSEPDPVLAPYIPKVVAGLVGFDLGLRTYEPAKIAVEIVVDVQDVNGERVVKPGDSDKSIGRPGGTLTPPAAARQ</sequence>
<evidence type="ECO:0000256" key="1">
    <source>
        <dbReference type="SAM" id="MobiDB-lite"/>
    </source>
</evidence>
<evidence type="ECO:0000313" key="3">
    <source>
        <dbReference type="EMBL" id="AKU96605.1"/>
    </source>
</evidence>
<accession>A0A0K1PST5</accession>
<evidence type="ECO:0000313" key="4">
    <source>
        <dbReference type="Proteomes" id="UP000064967"/>
    </source>
</evidence>
<dbReference type="Proteomes" id="UP000064967">
    <property type="component" value="Chromosome"/>
</dbReference>
<reference evidence="3 4" key="1">
    <citation type="submission" date="2015-08" db="EMBL/GenBank/DDBJ databases">
        <authorList>
            <person name="Babu N.S."/>
            <person name="Beckwith C.J."/>
            <person name="Beseler K.G."/>
            <person name="Brison A."/>
            <person name="Carone J.V."/>
            <person name="Caskin T.P."/>
            <person name="Diamond M."/>
            <person name="Durham M.E."/>
            <person name="Foxe J.M."/>
            <person name="Go M."/>
            <person name="Henderson B.A."/>
            <person name="Jones I.B."/>
            <person name="McGettigan J.A."/>
            <person name="Micheletti S.J."/>
            <person name="Nasrallah M.E."/>
            <person name="Ortiz D."/>
            <person name="Piller C.R."/>
            <person name="Privatt S.R."/>
            <person name="Schneider S.L."/>
            <person name="Sharp S."/>
            <person name="Smith T.C."/>
            <person name="Stanton J.D."/>
            <person name="Ullery H.E."/>
            <person name="Wilson R.J."/>
            <person name="Serrano M.G."/>
            <person name="Buck G."/>
            <person name="Lee V."/>
            <person name="Wang Y."/>
            <person name="Carvalho R."/>
            <person name="Voegtly L."/>
            <person name="Shi R."/>
            <person name="Duckworth R."/>
            <person name="Johnson A."/>
            <person name="Loviza R."/>
            <person name="Walstead R."/>
            <person name="Shah Z."/>
            <person name="Kiflezghi M."/>
            <person name="Wade K."/>
            <person name="Ball S.L."/>
            <person name="Bradley K.W."/>
            <person name="Asai D.J."/>
            <person name="Bowman C.A."/>
            <person name="Russell D.A."/>
            <person name="Pope W.H."/>
            <person name="Jacobs-Sera D."/>
            <person name="Hendrix R.W."/>
            <person name="Hatfull G.F."/>
        </authorList>
    </citation>
    <scope>NUCLEOTIDE SEQUENCE [LARGE SCALE GENOMIC DNA]</scope>
    <source>
        <strain evidence="3 4">DSM 27648</strain>
    </source>
</reference>
<feature type="signal peptide" evidence="2">
    <location>
        <begin position="1"/>
        <end position="33"/>
    </location>
</feature>
<name>A0A0K1PST5_9BACT</name>
<dbReference type="KEGG" id="llu:AKJ09_03269"/>
<protein>
    <recommendedName>
        <fullName evidence="5">Lipoprotein</fullName>
    </recommendedName>
</protein>
<keyword evidence="4" id="KW-1185">Reference proteome</keyword>
<dbReference type="PROSITE" id="PS51257">
    <property type="entry name" value="PROKAR_LIPOPROTEIN"/>
    <property type="match status" value="1"/>
</dbReference>
<organism evidence="3 4">
    <name type="scientific">Labilithrix luteola</name>
    <dbReference type="NCBI Taxonomy" id="1391654"/>
    <lineage>
        <taxon>Bacteria</taxon>
        <taxon>Pseudomonadati</taxon>
        <taxon>Myxococcota</taxon>
        <taxon>Polyangia</taxon>
        <taxon>Polyangiales</taxon>
        <taxon>Labilitrichaceae</taxon>
        <taxon>Labilithrix</taxon>
    </lineage>
</organism>
<evidence type="ECO:0008006" key="5">
    <source>
        <dbReference type="Google" id="ProtNLM"/>
    </source>
</evidence>
<dbReference type="RefSeq" id="WP_146647866.1">
    <property type="nucleotide sequence ID" value="NZ_CP012333.1"/>
</dbReference>
<dbReference type="EMBL" id="CP012333">
    <property type="protein sequence ID" value="AKU96605.1"/>
    <property type="molecule type" value="Genomic_DNA"/>
</dbReference>
<keyword evidence="2" id="KW-0732">Signal</keyword>